<evidence type="ECO:0000313" key="1">
    <source>
        <dbReference type="EMBL" id="EXL64198.1"/>
    </source>
</evidence>
<feature type="non-terminal residue" evidence="1">
    <location>
        <position position="56"/>
    </location>
</feature>
<dbReference type="EMBL" id="KK034273">
    <property type="protein sequence ID" value="EXL64198.1"/>
    <property type="molecule type" value="Genomic_DNA"/>
</dbReference>
<accession>X0GLL5</accession>
<gene>
    <name evidence="1" type="ORF">FOPG_19532</name>
</gene>
<sequence>MKSCIHAAKQFEKLEKRLDVVVANAALSVMPQTLTKDGLEIQFGHLGHFVFIYNLL</sequence>
<reference evidence="1" key="1">
    <citation type="submission" date="2011-11" db="EMBL/GenBank/DDBJ databases">
        <title>The Genome Sequence of Fusarium oxysporum PHW808.</title>
        <authorList>
            <consortium name="The Broad Institute Genome Sequencing Platform"/>
            <person name="Ma L.-J."/>
            <person name="Gale L.R."/>
            <person name="Schwartz D.C."/>
            <person name="Zhou S."/>
            <person name="Corby-Kistler H."/>
            <person name="Young S.K."/>
            <person name="Zeng Q."/>
            <person name="Gargeya S."/>
            <person name="Fitzgerald M."/>
            <person name="Haas B."/>
            <person name="Abouelleil A."/>
            <person name="Alvarado L."/>
            <person name="Arachchi H.M."/>
            <person name="Berlin A."/>
            <person name="Brown A."/>
            <person name="Chapman S.B."/>
            <person name="Chen Z."/>
            <person name="Dunbar C."/>
            <person name="Freedman E."/>
            <person name="Gearin G."/>
            <person name="Goldberg J."/>
            <person name="Griggs A."/>
            <person name="Gujja S."/>
            <person name="Heiman D."/>
            <person name="Howarth C."/>
            <person name="Larson L."/>
            <person name="Lui A."/>
            <person name="MacDonald P.J.P."/>
            <person name="Montmayeur A."/>
            <person name="Murphy C."/>
            <person name="Neiman D."/>
            <person name="Pearson M."/>
            <person name="Priest M."/>
            <person name="Roberts A."/>
            <person name="Saif S."/>
            <person name="Shea T."/>
            <person name="Shenoy N."/>
            <person name="Sisk P."/>
            <person name="Stolte C."/>
            <person name="Sykes S."/>
            <person name="Wortman J."/>
            <person name="Nusbaum C."/>
            <person name="Birren B."/>
        </authorList>
    </citation>
    <scope>NUCLEOTIDE SEQUENCE [LARGE SCALE GENOMIC DNA]</scope>
    <source>
        <strain evidence="1">54008</strain>
    </source>
</reference>
<dbReference type="HOGENOM" id="CLU_3019847_0_0_1"/>
<dbReference type="AlphaFoldDB" id="X0GLL5"/>
<name>X0GLL5_FUSOX</name>
<reference evidence="1" key="2">
    <citation type="submission" date="2014-03" db="EMBL/GenBank/DDBJ databases">
        <title>The Genome Annotation of Fusarium oxysporum PHW808.</title>
        <authorList>
            <consortium name="The Broad Institute Genomics Platform"/>
            <person name="Ma L.-J."/>
            <person name="Corby-Kistler H."/>
            <person name="Broz K."/>
            <person name="Gale L.R."/>
            <person name="Jonkers W."/>
            <person name="O'Donnell K."/>
            <person name="Ploetz R."/>
            <person name="Steinberg C."/>
            <person name="Schwartz D.C."/>
            <person name="VanEtten H."/>
            <person name="Zhou S."/>
            <person name="Young S.K."/>
            <person name="Zeng Q."/>
            <person name="Gargeya S."/>
            <person name="Fitzgerald M."/>
            <person name="Abouelleil A."/>
            <person name="Alvarado L."/>
            <person name="Chapman S.B."/>
            <person name="Gainer-Dewar J."/>
            <person name="Goldberg J."/>
            <person name="Griggs A."/>
            <person name="Gujja S."/>
            <person name="Hansen M."/>
            <person name="Howarth C."/>
            <person name="Imamovic A."/>
            <person name="Ireland A."/>
            <person name="Larimer J."/>
            <person name="McCowan C."/>
            <person name="Murphy C."/>
            <person name="Pearson M."/>
            <person name="Poon T.W."/>
            <person name="Priest M."/>
            <person name="Roberts A."/>
            <person name="Saif S."/>
            <person name="Shea T."/>
            <person name="Sykes S."/>
            <person name="Wortman J."/>
            <person name="Nusbaum C."/>
            <person name="Birren B."/>
        </authorList>
    </citation>
    <scope>NUCLEOTIDE SEQUENCE</scope>
    <source>
        <strain evidence="1">54008</strain>
    </source>
</reference>
<proteinExistence type="predicted"/>
<dbReference type="Proteomes" id="UP000030676">
    <property type="component" value="Unassembled WGS sequence"/>
</dbReference>
<protein>
    <submittedName>
        <fullName evidence="1">Uncharacterized protein</fullName>
    </submittedName>
</protein>
<dbReference type="OrthoDB" id="542013at2759"/>
<organism evidence="1">
    <name type="scientific">Fusarium oxysporum f. sp. conglutinans race 2 54008</name>
    <dbReference type="NCBI Taxonomy" id="1089457"/>
    <lineage>
        <taxon>Eukaryota</taxon>
        <taxon>Fungi</taxon>
        <taxon>Dikarya</taxon>
        <taxon>Ascomycota</taxon>
        <taxon>Pezizomycotina</taxon>
        <taxon>Sordariomycetes</taxon>
        <taxon>Hypocreomycetidae</taxon>
        <taxon>Hypocreales</taxon>
        <taxon>Nectriaceae</taxon>
        <taxon>Fusarium</taxon>
        <taxon>Fusarium oxysporum species complex</taxon>
    </lineage>
</organism>
<dbReference type="Gene3D" id="3.40.50.720">
    <property type="entry name" value="NAD(P)-binding Rossmann-like Domain"/>
    <property type="match status" value="1"/>
</dbReference>